<comment type="caution">
    <text evidence="5">The sequence shown here is derived from an EMBL/GenBank/DDBJ whole genome shotgun (WGS) entry which is preliminary data.</text>
</comment>
<evidence type="ECO:0000313" key="2">
    <source>
        <dbReference type="EMBL" id="EBO6614062.1"/>
    </source>
</evidence>
<protein>
    <submittedName>
        <fullName evidence="5">DNA-binding protein</fullName>
    </submittedName>
</protein>
<gene>
    <name evidence="2" type="ORF">DWR91_14530</name>
    <name evidence="3" type="ORF">F6G31_22260</name>
    <name evidence="4" type="ORF">F9134_23020</name>
    <name evidence="6" type="ORF">GC630_22425</name>
    <name evidence="5" type="ORF">GCH55_20570</name>
    <name evidence="7" type="ORF">GD477_23250</name>
</gene>
<sequence>MTNIILFEPANANNPSLNVDEFIEFCKSNIFNSKLAISWKSNVWKRYYRFNKFDMNNNRNSKDRLDGSFIDFAKAYMFHIHSFNRSKSNQNTLSMLKIIEFVLLKLYGEANIIKCNNIIFDECARLASAKYSKVQAVGIGKELEKLCLFLTGNRMTTSSYFFWVNPLRHKITQSWKGYEPSLEGHSKLPDIKSVIAIAEIFSKDESQLSTRDIFTTSVLTLLMCAPGRISEILSLPADCEITEKDDKGIERYGLRFFSAKGYAGDIKWIPTVMVPIAQKAIARLKKLSNHARFASRTMEGQGTESSKYALITTKPQNFPWYDEEKRIKYSNALCLLFDRQLCQKTRKDFTSFFRPTAEFFRMDINAVASIKGTTNLFKRHGYINEDGIPYSIRTHQLRHLLNTFSQINGMDEFSIARWSGRKLVSQNVSYDHRSHLQMTKLIREKTTIEASNSHRKKEIAIMDITDFDSLNDGAVLVTKYGYCKHSYAFDVCGYYPIQDSGKDDDRLLVIHNKIIEKTYHDKNDGNLNAEKWYEFQTKIIKGE</sequence>
<keyword evidence="1" id="KW-0233">DNA recombination</keyword>
<reference evidence="5" key="1">
    <citation type="submission" date="2019-10" db="EMBL/GenBank/DDBJ databases">
        <authorList>
            <consortium name="PulseNet: The National Subtyping Network for Foodborne Disease Surveillance"/>
            <person name="Tarr C.L."/>
            <person name="Trees E."/>
            <person name="Katz L.S."/>
            <person name="Carleton-Romer H.A."/>
            <person name="Stroika S."/>
            <person name="Kucerova Z."/>
            <person name="Roache K.F."/>
            <person name="Sabol A.L."/>
            <person name="Besser J."/>
            <person name="Gerner-Smidt P."/>
        </authorList>
    </citation>
    <scope>NUCLEOTIDE SEQUENCE</scope>
    <source>
        <strain evidence="2">PNUSAS047374</strain>
        <strain evidence="3">PNUSAS101064</strain>
        <strain evidence="4">PNUSAS105734</strain>
        <strain evidence="5">PNUSAS109013</strain>
        <strain evidence="6">PNUSAS109849</strain>
        <strain evidence="7">PNUSAS109954</strain>
    </source>
</reference>
<dbReference type="EMBL" id="AALOJB010000052">
    <property type="protein sequence ID" value="EDB7005738.1"/>
    <property type="molecule type" value="Genomic_DNA"/>
</dbReference>
<dbReference type="InterPro" id="IPR011010">
    <property type="entry name" value="DNA_brk_join_enz"/>
</dbReference>
<dbReference type="GO" id="GO:0003677">
    <property type="term" value="F:DNA binding"/>
    <property type="evidence" value="ECO:0007669"/>
    <property type="project" value="UniProtKB-KW"/>
</dbReference>
<dbReference type="EMBL" id="AAMGYZ010000028">
    <property type="protein sequence ID" value="EDH2657231.1"/>
    <property type="molecule type" value="Genomic_DNA"/>
</dbReference>
<dbReference type="EMBL" id="AALAKM010000013">
    <property type="protein sequence ID" value="ECX5279507.1"/>
    <property type="molecule type" value="Genomic_DNA"/>
</dbReference>
<organism evidence="5">
    <name type="scientific">Salmonella enterica</name>
    <name type="common">Salmonella choleraesuis</name>
    <dbReference type="NCBI Taxonomy" id="28901"/>
    <lineage>
        <taxon>Bacteria</taxon>
        <taxon>Pseudomonadati</taxon>
        <taxon>Pseudomonadota</taxon>
        <taxon>Gammaproteobacteria</taxon>
        <taxon>Enterobacterales</taxon>
        <taxon>Enterobacteriaceae</taxon>
        <taxon>Salmonella</taxon>
    </lineage>
</organism>
<dbReference type="EMBL" id="AAMMAZ010000028">
    <property type="protein sequence ID" value="EDI7456832.1"/>
    <property type="molecule type" value="Genomic_DNA"/>
</dbReference>
<dbReference type="GO" id="GO:0006310">
    <property type="term" value="P:DNA recombination"/>
    <property type="evidence" value="ECO:0007669"/>
    <property type="project" value="UniProtKB-KW"/>
</dbReference>
<name>A0A5V2J3T5_SALER</name>
<evidence type="ECO:0000313" key="6">
    <source>
        <dbReference type="EMBL" id="EDH2657231.1"/>
    </source>
</evidence>
<dbReference type="Gene3D" id="1.10.443.10">
    <property type="entry name" value="Intergrase catalytic core"/>
    <property type="match status" value="1"/>
</dbReference>
<accession>A0A5V2J3T5</accession>
<evidence type="ECO:0000313" key="3">
    <source>
        <dbReference type="EMBL" id="ECX5279507.1"/>
    </source>
</evidence>
<proteinExistence type="predicted"/>
<dbReference type="GO" id="GO:0015074">
    <property type="term" value="P:DNA integration"/>
    <property type="evidence" value="ECO:0007669"/>
    <property type="project" value="InterPro"/>
</dbReference>
<evidence type="ECO:0000313" key="5">
    <source>
        <dbReference type="EMBL" id="EDG1575448.1"/>
    </source>
</evidence>
<dbReference type="EMBL" id="AAGJFN010000004">
    <property type="protein sequence ID" value="EBO6614062.1"/>
    <property type="molecule type" value="Genomic_DNA"/>
</dbReference>
<dbReference type="EMBL" id="AAMDDY010000012">
    <property type="protein sequence ID" value="EDG1575448.1"/>
    <property type="molecule type" value="Genomic_DNA"/>
</dbReference>
<dbReference type="AlphaFoldDB" id="A0A5V2J3T5"/>
<evidence type="ECO:0000256" key="1">
    <source>
        <dbReference type="ARBA" id="ARBA00023172"/>
    </source>
</evidence>
<dbReference type="SUPFAM" id="SSF56349">
    <property type="entry name" value="DNA breaking-rejoining enzymes"/>
    <property type="match status" value="1"/>
</dbReference>
<keyword evidence="5" id="KW-0238">DNA-binding</keyword>
<evidence type="ECO:0000313" key="7">
    <source>
        <dbReference type="EMBL" id="EDI7456832.1"/>
    </source>
</evidence>
<evidence type="ECO:0000313" key="4">
    <source>
        <dbReference type="EMBL" id="EDB7005738.1"/>
    </source>
</evidence>
<dbReference type="InterPro" id="IPR013762">
    <property type="entry name" value="Integrase-like_cat_sf"/>
</dbReference>